<feature type="domain" description="Endoribonuclease L-PSP/chorismate mutase-like" evidence="1">
    <location>
        <begin position="40"/>
        <end position="154"/>
    </location>
</feature>
<sequence length="175" mass="18538">MSPIPHPMQTPHVPPSDTVSARLRALGMTLPPPLRVPDGVILPFAPVHVIGTRVLISGHGPQHADGSMAGGVGRVGDELDEAQGYAAARATALSMLASLERSLGSLERIKRWVRVFGMVRCAPGFQRLPNVINGCSDLLLALWGPELGQHARSAVGMAELPFGIPVEIEAEAELH</sequence>
<dbReference type="CDD" id="cd02199">
    <property type="entry name" value="YjgF_YER057c_UK114_like_1"/>
    <property type="match status" value="1"/>
</dbReference>
<dbReference type="PANTHER" id="PTHR43760">
    <property type="entry name" value="ENDORIBONUCLEASE-RELATED"/>
    <property type="match status" value="1"/>
</dbReference>
<name>A0ABS3B3R0_9XANT</name>
<dbReference type="PANTHER" id="PTHR43760:SF1">
    <property type="entry name" value="ENDORIBONUCLEASE L-PSP_CHORISMATE MUTASE-LIKE DOMAIN-CONTAINING PROTEIN"/>
    <property type="match status" value="1"/>
</dbReference>
<dbReference type="RefSeq" id="WP_206229884.1">
    <property type="nucleotide sequence ID" value="NZ_JACSQX010000004.1"/>
</dbReference>
<evidence type="ECO:0000313" key="2">
    <source>
        <dbReference type="EMBL" id="MBN6102932.1"/>
    </source>
</evidence>
<evidence type="ECO:0000313" key="3">
    <source>
        <dbReference type="Proteomes" id="UP000695802"/>
    </source>
</evidence>
<dbReference type="Pfam" id="PF14588">
    <property type="entry name" value="YjgF_endoribonc"/>
    <property type="match status" value="1"/>
</dbReference>
<dbReference type="Proteomes" id="UP000695802">
    <property type="component" value="Unassembled WGS sequence"/>
</dbReference>
<dbReference type="InterPro" id="IPR035959">
    <property type="entry name" value="RutC-like_sf"/>
</dbReference>
<evidence type="ECO:0000259" key="1">
    <source>
        <dbReference type="Pfam" id="PF14588"/>
    </source>
</evidence>
<proteinExistence type="predicted"/>
<dbReference type="Gene3D" id="3.30.1330.40">
    <property type="entry name" value="RutC-like"/>
    <property type="match status" value="1"/>
</dbReference>
<protein>
    <submittedName>
        <fullName evidence="2">RidA family protein</fullName>
    </submittedName>
</protein>
<dbReference type="SUPFAM" id="SSF55298">
    <property type="entry name" value="YjgF-like"/>
    <property type="match status" value="1"/>
</dbReference>
<comment type="caution">
    <text evidence="2">The sequence shown here is derived from an EMBL/GenBank/DDBJ whole genome shotgun (WGS) entry which is preliminary data.</text>
</comment>
<keyword evidence="3" id="KW-1185">Reference proteome</keyword>
<dbReference type="EMBL" id="JAFIWB010000012">
    <property type="protein sequence ID" value="MBN6102932.1"/>
    <property type="molecule type" value="Genomic_DNA"/>
</dbReference>
<dbReference type="InterPro" id="IPR013813">
    <property type="entry name" value="Endoribo_LPSP/chorism_mut-like"/>
</dbReference>
<accession>A0ABS3B3R0</accession>
<reference evidence="2 3" key="1">
    <citation type="submission" date="2021-02" db="EMBL/GenBank/DDBJ databases">
        <title>Taxonomically Unique Crown Gall-Associated Xanthomonas Stains Have Deficiency in Virulence Repertories.</title>
        <authorList>
            <person name="Mafakheri H."/>
            <person name="Taghavi S.M."/>
            <person name="Dimkic I."/>
            <person name="Nemanja K."/>
            <person name="Osdaghi E."/>
        </authorList>
    </citation>
    <scope>NUCLEOTIDE SEQUENCE [LARGE SCALE GENOMIC DNA]</scope>
    <source>
        <strain evidence="2 3">FX4</strain>
    </source>
</reference>
<gene>
    <name evidence="2" type="ORF">JR064_12200</name>
</gene>
<organism evidence="2 3">
    <name type="scientific">Xanthomonas bonasiae</name>
    <dbReference type="NCBI Taxonomy" id="2810351"/>
    <lineage>
        <taxon>Bacteria</taxon>
        <taxon>Pseudomonadati</taxon>
        <taxon>Pseudomonadota</taxon>
        <taxon>Gammaproteobacteria</taxon>
        <taxon>Lysobacterales</taxon>
        <taxon>Lysobacteraceae</taxon>
        <taxon>Xanthomonas</taxon>
    </lineage>
</organism>